<gene>
    <name evidence="5" type="ORF">SAMN05421831_10869</name>
</gene>
<keyword evidence="1" id="KW-0805">Transcription regulation</keyword>
<dbReference type="AlphaFoldDB" id="A0A1H6T5Q5"/>
<dbReference type="InterPro" id="IPR018060">
    <property type="entry name" value="HTH_AraC"/>
</dbReference>
<dbReference type="InterPro" id="IPR014710">
    <property type="entry name" value="RmlC-like_jellyroll"/>
</dbReference>
<evidence type="ECO:0000256" key="2">
    <source>
        <dbReference type="ARBA" id="ARBA00023125"/>
    </source>
</evidence>
<dbReference type="PROSITE" id="PS00041">
    <property type="entry name" value="HTH_ARAC_FAMILY_1"/>
    <property type="match status" value="1"/>
</dbReference>
<dbReference type="InterPro" id="IPR009057">
    <property type="entry name" value="Homeodomain-like_sf"/>
</dbReference>
<accession>A0A1H6T5Q5</accession>
<proteinExistence type="predicted"/>
<feature type="domain" description="HTH araC/xylS-type" evidence="4">
    <location>
        <begin position="195"/>
        <end position="293"/>
    </location>
</feature>
<name>A0A1H6T5Q5_9GAMM</name>
<evidence type="ECO:0000259" key="4">
    <source>
        <dbReference type="PROSITE" id="PS01124"/>
    </source>
</evidence>
<dbReference type="GO" id="GO:0043565">
    <property type="term" value="F:sequence-specific DNA binding"/>
    <property type="evidence" value="ECO:0007669"/>
    <property type="project" value="InterPro"/>
</dbReference>
<dbReference type="STRING" id="64971.SAMN05421831_10869"/>
<dbReference type="RefSeq" id="WP_093310184.1">
    <property type="nucleotide sequence ID" value="NZ_FNYH01000008.1"/>
</dbReference>
<evidence type="ECO:0000313" key="6">
    <source>
        <dbReference type="Proteomes" id="UP000242999"/>
    </source>
</evidence>
<dbReference type="InterPro" id="IPR018062">
    <property type="entry name" value="HTH_AraC-typ_CS"/>
</dbReference>
<evidence type="ECO:0000256" key="1">
    <source>
        <dbReference type="ARBA" id="ARBA00023015"/>
    </source>
</evidence>
<keyword evidence="6" id="KW-1185">Reference proteome</keyword>
<reference evidence="6" key="1">
    <citation type="submission" date="2016-10" db="EMBL/GenBank/DDBJ databases">
        <authorList>
            <person name="Varghese N."/>
            <person name="Submissions S."/>
        </authorList>
    </citation>
    <scope>NUCLEOTIDE SEQUENCE [LARGE SCALE GENOMIC DNA]</scope>
    <source>
        <strain evidence="6">DSM 7165</strain>
    </source>
</reference>
<dbReference type="PANTHER" id="PTHR46796">
    <property type="entry name" value="HTH-TYPE TRANSCRIPTIONAL ACTIVATOR RHAS-RELATED"/>
    <property type="match status" value="1"/>
</dbReference>
<dbReference type="SUPFAM" id="SSF46689">
    <property type="entry name" value="Homeodomain-like"/>
    <property type="match status" value="2"/>
</dbReference>
<dbReference type="GO" id="GO:0003700">
    <property type="term" value="F:DNA-binding transcription factor activity"/>
    <property type="evidence" value="ECO:0007669"/>
    <property type="project" value="InterPro"/>
</dbReference>
<dbReference type="Gene3D" id="1.10.10.60">
    <property type="entry name" value="Homeodomain-like"/>
    <property type="match status" value="1"/>
</dbReference>
<dbReference type="EMBL" id="FNYH01000008">
    <property type="protein sequence ID" value="SEI71590.1"/>
    <property type="molecule type" value="Genomic_DNA"/>
</dbReference>
<dbReference type="PROSITE" id="PS01124">
    <property type="entry name" value="HTH_ARAC_FAMILY_2"/>
    <property type="match status" value="1"/>
</dbReference>
<protein>
    <submittedName>
        <fullName evidence="5">AraC-type DNA-binding protein</fullName>
    </submittedName>
</protein>
<evidence type="ECO:0000313" key="5">
    <source>
        <dbReference type="EMBL" id="SEI71590.1"/>
    </source>
</evidence>
<keyword evidence="3" id="KW-0804">Transcription</keyword>
<dbReference type="InterPro" id="IPR011051">
    <property type="entry name" value="RmlC_Cupin_sf"/>
</dbReference>
<evidence type="ECO:0000256" key="3">
    <source>
        <dbReference type="ARBA" id="ARBA00023163"/>
    </source>
</evidence>
<keyword evidence="2 5" id="KW-0238">DNA-binding</keyword>
<dbReference type="InterPro" id="IPR050204">
    <property type="entry name" value="AraC_XylS_family_regulators"/>
</dbReference>
<organism evidence="5 6">
    <name type="scientific">Allopseudospirillum japonicum</name>
    <dbReference type="NCBI Taxonomy" id="64971"/>
    <lineage>
        <taxon>Bacteria</taxon>
        <taxon>Pseudomonadati</taxon>
        <taxon>Pseudomonadota</taxon>
        <taxon>Gammaproteobacteria</taxon>
        <taxon>Oceanospirillales</taxon>
        <taxon>Oceanospirillaceae</taxon>
        <taxon>Allopseudospirillum</taxon>
    </lineage>
</organism>
<dbReference type="Pfam" id="PF12833">
    <property type="entry name" value="HTH_18"/>
    <property type="match status" value="1"/>
</dbReference>
<dbReference type="PANTHER" id="PTHR46796:SF10">
    <property type="entry name" value="TRANSCRIPTIONAL ACTIVATOR FEAR"/>
    <property type="match status" value="1"/>
</dbReference>
<dbReference type="Gene3D" id="2.60.120.10">
    <property type="entry name" value="Jelly Rolls"/>
    <property type="match status" value="1"/>
</dbReference>
<dbReference type="SUPFAM" id="SSF51182">
    <property type="entry name" value="RmlC-like cupins"/>
    <property type="match status" value="1"/>
</dbReference>
<dbReference type="SMART" id="SM00342">
    <property type="entry name" value="HTH_ARAC"/>
    <property type="match status" value="1"/>
</dbReference>
<dbReference type="OrthoDB" id="5740883at2"/>
<sequence>MYANHLFCKTSSSCKSSSAASLSLAPTPASTLTGSFTGTSSFTGDQHTQMLSLPEHALRHDHAYHQLVFGLEGSTEFDLAGHRRPVTLGAGCILPASTEHVFQGWGQNHILVVNLSTQQEAAMLEAVERLFAKAHYFDCPPDLLWLLRALTRQISAYPQDTRLHQACGHTLICALNQHLGMQQAWIRTGKRLNLAHIDDYIDAHLDRRIQVSELAGLMCLSLSQFQYRFREQVGIPAQTYINQRRLTQIAQVLTSCDRPLSQVAHEFGFAHQSALTKAFSQYFGISPARYRTQYTRL</sequence>
<dbReference type="Proteomes" id="UP000242999">
    <property type="component" value="Unassembled WGS sequence"/>
</dbReference>